<protein>
    <recommendedName>
        <fullName evidence="1">NIPSNAP domain-containing protein</fullName>
    </recommendedName>
</protein>
<reference evidence="2" key="1">
    <citation type="submission" date="2020-02" db="EMBL/GenBank/DDBJ databases">
        <authorList>
            <person name="Meier V. D."/>
        </authorList>
    </citation>
    <scope>NUCLEOTIDE SEQUENCE</scope>
    <source>
        <strain evidence="2">AVDCRST_MAG53</strain>
    </source>
</reference>
<dbReference type="InterPro" id="IPR011008">
    <property type="entry name" value="Dimeric_a/b-barrel"/>
</dbReference>
<organism evidence="2">
    <name type="scientific">uncultured Solirubrobacteraceae bacterium</name>
    <dbReference type="NCBI Taxonomy" id="1162706"/>
    <lineage>
        <taxon>Bacteria</taxon>
        <taxon>Bacillati</taxon>
        <taxon>Actinomycetota</taxon>
        <taxon>Thermoleophilia</taxon>
        <taxon>Solirubrobacterales</taxon>
        <taxon>Solirubrobacteraceae</taxon>
        <taxon>environmental samples</taxon>
    </lineage>
</organism>
<dbReference type="Gene3D" id="3.30.70.100">
    <property type="match status" value="1"/>
</dbReference>
<feature type="domain" description="NIPSNAP" evidence="1">
    <location>
        <begin position="4"/>
        <end position="43"/>
    </location>
</feature>
<evidence type="ECO:0000313" key="2">
    <source>
        <dbReference type="EMBL" id="CAA9475675.1"/>
    </source>
</evidence>
<dbReference type="EMBL" id="CADCVR010000011">
    <property type="protein sequence ID" value="CAA9475675.1"/>
    <property type="molecule type" value="Genomic_DNA"/>
</dbReference>
<dbReference type="InterPro" id="IPR012577">
    <property type="entry name" value="NIPSNAP"/>
</dbReference>
<dbReference type="SUPFAM" id="SSF54909">
    <property type="entry name" value="Dimeric alpha+beta barrel"/>
    <property type="match status" value="1"/>
</dbReference>
<evidence type="ECO:0000259" key="1">
    <source>
        <dbReference type="Pfam" id="PF07978"/>
    </source>
</evidence>
<sequence length="98" mass="11475">MEHQLRVYRLKPGRMADFLALFRDHIVPARRACGFEVMSAYVNRQTEEFAWVVRYTGDDAFAVGDERYYASPERAAAPWDPREALDAVELRMFEPYDP</sequence>
<accession>A0A6J4RKG3</accession>
<gene>
    <name evidence="2" type="ORF">AVDCRST_MAG53-230</name>
</gene>
<proteinExistence type="predicted"/>
<dbReference type="AlphaFoldDB" id="A0A6J4RKG3"/>
<name>A0A6J4RKG3_9ACTN</name>
<dbReference type="Pfam" id="PF07978">
    <property type="entry name" value="NIPSNAP"/>
    <property type="match status" value="1"/>
</dbReference>